<feature type="region of interest" description="Disordered" evidence="1">
    <location>
        <begin position="47"/>
        <end position="121"/>
    </location>
</feature>
<evidence type="ECO:0000313" key="2">
    <source>
        <dbReference type="EMBL" id="KAK8078755.1"/>
    </source>
</evidence>
<feature type="compositionally biased region" description="Basic and acidic residues" evidence="1">
    <location>
        <begin position="83"/>
        <end position="105"/>
    </location>
</feature>
<keyword evidence="3" id="KW-1185">Reference proteome</keyword>
<gene>
    <name evidence="2" type="ORF">PG994_002562</name>
</gene>
<sequence>MLTAMVCAMHYFHGDHPDNSDEPEGHTPRFHRLAFGRWHSIRRLSGDTIVGDEETGEDFSGDTLVNEEETEEDEGSHSGGVADDNKIGTDHNDHGGDDPNKRPGRDQPSAGVRYVHGPCAR</sequence>
<name>A0ABR1W8B4_9PEZI</name>
<evidence type="ECO:0000313" key="3">
    <source>
        <dbReference type="Proteomes" id="UP001480595"/>
    </source>
</evidence>
<reference evidence="2 3" key="1">
    <citation type="submission" date="2023-01" db="EMBL/GenBank/DDBJ databases">
        <title>Analysis of 21 Apiospora genomes using comparative genomics revels a genus with tremendous synthesis potential of carbohydrate active enzymes and secondary metabolites.</title>
        <authorList>
            <person name="Sorensen T."/>
        </authorList>
    </citation>
    <scope>NUCLEOTIDE SEQUENCE [LARGE SCALE GENOMIC DNA]</scope>
    <source>
        <strain evidence="2 3">CBS 135458</strain>
    </source>
</reference>
<dbReference type="EMBL" id="JAQQWL010000003">
    <property type="protein sequence ID" value="KAK8078755.1"/>
    <property type="molecule type" value="Genomic_DNA"/>
</dbReference>
<accession>A0ABR1W8B4</accession>
<dbReference type="GeneID" id="92087034"/>
<protein>
    <submittedName>
        <fullName evidence="2">Uncharacterized protein</fullName>
    </submittedName>
</protein>
<evidence type="ECO:0000256" key="1">
    <source>
        <dbReference type="SAM" id="MobiDB-lite"/>
    </source>
</evidence>
<dbReference type="Proteomes" id="UP001480595">
    <property type="component" value="Unassembled WGS sequence"/>
</dbReference>
<comment type="caution">
    <text evidence="2">The sequence shown here is derived from an EMBL/GenBank/DDBJ whole genome shotgun (WGS) entry which is preliminary data.</text>
</comment>
<organism evidence="2 3">
    <name type="scientific">Apiospora phragmitis</name>
    <dbReference type="NCBI Taxonomy" id="2905665"/>
    <lineage>
        <taxon>Eukaryota</taxon>
        <taxon>Fungi</taxon>
        <taxon>Dikarya</taxon>
        <taxon>Ascomycota</taxon>
        <taxon>Pezizomycotina</taxon>
        <taxon>Sordariomycetes</taxon>
        <taxon>Xylariomycetidae</taxon>
        <taxon>Amphisphaeriales</taxon>
        <taxon>Apiosporaceae</taxon>
        <taxon>Apiospora</taxon>
    </lineage>
</organism>
<feature type="compositionally biased region" description="Acidic residues" evidence="1">
    <location>
        <begin position="50"/>
        <end position="74"/>
    </location>
</feature>
<dbReference type="RefSeq" id="XP_066719826.1">
    <property type="nucleotide sequence ID" value="XM_066853971.1"/>
</dbReference>
<proteinExistence type="predicted"/>